<dbReference type="PANTHER" id="PTHR47636">
    <property type="entry name" value="TRANSCRIPTIONAL REGULATORY PROTEIN RCO1"/>
    <property type="match status" value="1"/>
</dbReference>
<feature type="compositionally biased region" description="Low complexity" evidence="5">
    <location>
        <begin position="642"/>
        <end position="651"/>
    </location>
</feature>
<evidence type="ECO:0000256" key="5">
    <source>
        <dbReference type="SAM" id="MobiDB-lite"/>
    </source>
</evidence>
<dbReference type="CDD" id="cd15535">
    <property type="entry name" value="PHD1_Rco1"/>
    <property type="match status" value="1"/>
</dbReference>
<keyword evidence="3" id="KW-0862">Zinc</keyword>
<dbReference type="PANTHER" id="PTHR47636:SF1">
    <property type="entry name" value="TRANSCRIPTIONAL REGULATORY PROTEIN RCO1"/>
    <property type="match status" value="1"/>
</dbReference>
<feature type="domain" description="PHD-type" evidence="6">
    <location>
        <begin position="382"/>
        <end position="436"/>
    </location>
</feature>
<gene>
    <name evidence="7" type="ORF">BZA70DRAFT_278933</name>
</gene>
<dbReference type="InterPro" id="IPR052819">
    <property type="entry name" value="Chromatin_regulatory_protein"/>
</dbReference>
<sequence>MALPPLRFKTATPEVHYLDVSKNTAARRRRLTKKPPRAQGYQLTMPLTPDNFSNSHRGRVPITEGLTGEAAARQAQSEEVEVVLTPSAATPPPPESPSITPGRTREKASAREAARESGASDTTAQTEEEVKEATTSKPAERRASRLSAAHTVDDTTDDPPASETPVLASQSSNNANADTEVTGTRRKRSEMEHTPQPEEQSIRRQKRVKVSPIKKRYGQRENAFGFGPAAPLPSTRASANSAVDDPDDPTKFNDDFCSACGGIGRFLCCEGCPKSFHFTCTDPPYDESNLPEGSWFCKSCHAKRHPPPIMPRGLFAELIEQIETRNPACFVLPKEIRERYEGVTSTEFGEYQDVQDTKAKRPRNGFIEEPDPFRLTDKNGKAILCFKCGLSALHDRKMISCDYCPLHWHLDCLDPPMSSIPTISQRKWRCPNHVNRELIKCRRLRNAKLVSVSLRRGFINNGDIEVENESSDDDGNAAGNEVLVKPSRLHFFDNWSEDPFNKTSAFDRRKIATYTIKDEEQNVVYRVSERGLVLDFLDKVNLLPHTRKRAPRPVPLSELDRLVVLPYQEREFVRNLAYFNQQFTPEAVTRQSMSSLLDAALALDDTVSLASSNASDDEEGPVSTTALETTSRSSSTEHEESLSANTAATEQVETEEVMEDKETLLAIQRLMRVKGKDALMKFLLG</sequence>
<evidence type="ECO:0000313" key="7">
    <source>
        <dbReference type="EMBL" id="KAK7205035.1"/>
    </source>
</evidence>
<feature type="compositionally biased region" description="Low complexity" evidence="5">
    <location>
        <begin position="623"/>
        <end position="634"/>
    </location>
</feature>
<dbReference type="PROSITE" id="PS01359">
    <property type="entry name" value="ZF_PHD_1"/>
    <property type="match status" value="1"/>
</dbReference>
<dbReference type="GeneID" id="90038195"/>
<dbReference type="EMBL" id="JBBJBU010000006">
    <property type="protein sequence ID" value="KAK7205035.1"/>
    <property type="molecule type" value="Genomic_DNA"/>
</dbReference>
<dbReference type="RefSeq" id="XP_064768068.1">
    <property type="nucleotide sequence ID" value="XM_064912683.1"/>
</dbReference>
<evidence type="ECO:0000259" key="6">
    <source>
        <dbReference type="PROSITE" id="PS50016"/>
    </source>
</evidence>
<dbReference type="InterPro" id="IPR011011">
    <property type="entry name" value="Znf_FYVE_PHD"/>
</dbReference>
<evidence type="ECO:0000256" key="4">
    <source>
        <dbReference type="PROSITE-ProRule" id="PRU00146"/>
    </source>
</evidence>
<feature type="compositionally biased region" description="Polar residues" evidence="5">
    <location>
        <begin position="167"/>
        <end position="182"/>
    </location>
</feature>
<reference evidence="7 8" key="1">
    <citation type="submission" date="2024-03" db="EMBL/GenBank/DDBJ databases">
        <title>Genome-scale model development and genomic sequencing of the oleaginous clade Lipomyces.</title>
        <authorList>
            <consortium name="Lawrence Berkeley National Laboratory"/>
            <person name="Czajka J.J."/>
            <person name="Han Y."/>
            <person name="Kim J."/>
            <person name="Mondo S.J."/>
            <person name="Hofstad B.A."/>
            <person name="Robles A."/>
            <person name="Haridas S."/>
            <person name="Riley R."/>
            <person name="LaButti K."/>
            <person name="Pangilinan J."/>
            <person name="Andreopoulos W."/>
            <person name="Lipzen A."/>
            <person name="Yan J."/>
            <person name="Wang M."/>
            <person name="Ng V."/>
            <person name="Grigoriev I.V."/>
            <person name="Spatafora J.W."/>
            <person name="Magnuson J.K."/>
            <person name="Baker S.E."/>
            <person name="Pomraning K.R."/>
        </authorList>
    </citation>
    <scope>NUCLEOTIDE SEQUENCE [LARGE SCALE GENOMIC DNA]</scope>
    <source>
        <strain evidence="7 8">Phaff 52-87</strain>
    </source>
</reference>
<evidence type="ECO:0000313" key="8">
    <source>
        <dbReference type="Proteomes" id="UP001498771"/>
    </source>
</evidence>
<feature type="compositionally biased region" description="Basic and acidic residues" evidence="5">
    <location>
        <begin position="103"/>
        <end position="115"/>
    </location>
</feature>
<proteinExistence type="predicted"/>
<feature type="compositionally biased region" description="Basic residues" evidence="5">
    <location>
        <begin position="25"/>
        <end position="36"/>
    </location>
</feature>
<evidence type="ECO:0000256" key="3">
    <source>
        <dbReference type="ARBA" id="ARBA00022833"/>
    </source>
</evidence>
<dbReference type="Pfam" id="PF00628">
    <property type="entry name" value="PHD"/>
    <property type="match status" value="2"/>
</dbReference>
<dbReference type="SUPFAM" id="SSF57903">
    <property type="entry name" value="FYVE/PHD zinc finger"/>
    <property type="match status" value="2"/>
</dbReference>
<organism evidence="7 8">
    <name type="scientific">Myxozyma melibiosi</name>
    <dbReference type="NCBI Taxonomy" id="54550"/>
    <lineage>
        <taxon>Eukaryota</taxon>
        <taxon>Fungi</taxon>
        <taxon>Dikarya</taxon>
        <taxon>Ascomycota</taxon>
        <taxon>Saccharomycotina</taxon>
        <taxon>Lipomycetes</taxon>
        <taxon>Lipomycetales</taxon>
        <taxon>Lipomycetaceae</taxon>
        <taxon>Myxozyma</taxon>
    </lineage>
</organism>
<feature type="compositionally biased region" description="Basic and acidic residues" evidence="5">
    <location>
        <begin position="189"/>
        <end position="202"/>
    </location>
</feature>
<feature type="compositionally biased region" description="Basic and acidic residues" evidence="5">
    <location>
        <begin position="131"/>
        <end position="143"/>
    </location>
</feature>
<feature type="region of interest" description="Disordered" evidence="5">
    <location>
        <begin position="19"/>
        <end position="209"/>
    </location>
</feature>
<dbReference type="Gene3D" id="3.30.40.10">
    <property type="entry name" value="Zinc/RING finger domain, C3HC4 (zinc finger)"/>
    <property type="match status" value="2"/>
</dbReference>
<name>A0ABR1F5D7_9ASCO</name>
<dbReference type="Proteomes" id="UP001498771">
    <property type="component" value="Unassembled WGS sequence"/>
</dbReference>
<dbReference type="InterPro" id="IPR019787">
    <property type="entry name" value="Znf_PHD-finger"/>
</dbReference>
<accession>A0ABR1F5D7</accession>
<evidence type="ECO:0000256" key="1">
    <source>
        <dbReference type="ARBA" id="ARBA00022723"/>
    </source>
</evidence>
<dbReference type="InterPro" id="IPR001965">
    <property type="entry name" value="Znf_PHD"/>
</dbReference>
<dbReference type="InterPro" id="IPR019786">
    <property type="entry name" value="Zinc_finger_PHD-type_CS"/>
</dbReference>
<protein>
    <recommendedName>
        <fullName evidence="6">PHD-type domain-containing protein</fullName>
    </recommendedName>
</protein>
<dbReference type="PROSITE" id="PS50016">
    <property type="entry name" value="ZF_PHD_2"/>
    <property type="match status" value="2"/>
</dbReference>
<keyword evidence="8" id="KW-1185">Reference proteome</keyword>
<keyword evidence="1" id="KW-0479">Metal-binding</keyword>
<dbReference type="SMART" id="SM00249">
    <property type="entry name" value="PHD"/>
    <property type="match status" value="2"/>
</dbReference>
<feature type="domain" description="PHD-type" evidence="6">
    <location>
        <begin position="254"/>
        <end position="303"/>
    </location>
</feature>
<feature type="region of interest" description="Disordered" evidence="5">
    <location>
        <begin position="611"/>
        <end position="659"/>
    </location>
</feature>
<keyword evidence="2 4" id="KW-0863">Zinc-finger</keyword>
<dbReference type="CDD" id="cd15534">
    <property type="entry name" value="PHD2_PHF12_Rco1"/>
    <property type="match status" value="1"/>
</dbReference>
<comment type="caution">
    <text evidence="7">The sequence shown here is derived from an EMBL/GenBank/DDBJ whole genome shotgun (WGS) entry which is preliminary data.</text>
</comment>
<dbReference type="InterPro" id="IPR013083">
    <property type="entry name" value="Znf_RING/FYVE/PHD"/>
</dbReference>
<feature type="region of interest" description="Disordered" evidence="5">
    <location>
        <begin position="223"/>
        <end position="246"/>
    </location>
</feature>
<evidence type="ECO:0000256" key="2">
    <source>
        <dbReference type="ARBA" id="ARBA00022771"/>
    </source>
</evidence>